<comment type="subunit">
    <text evidence="4">Homooligomers form large rather nonselective pores in plastidial outer membranes.</text>
</comment>
<evidence type="ECO:0000256" key="11">
    <source>
        <dbReference type="ARBA" id="ARBA00023065"/>
    </source>
</evidence>
<keyword evidence="10" id="KW-1002">Plastid outer membrane</keyword>
<comment type="function">
    <text evidence="1">High-conductance voltage-dependent solute channel with a slight selectivity for cations transporting triosephosphates, dicarboxylic acids, ATP, inorganic phosphate (Pi), sugars, and positively or negatively charged amino acids.</text>
</comment>
<dbReference type="GO" id="GO:0009707">
    <property type="term" value="C:chloroplast outer membrane"/>
    <property type="evidence" value="ECO:0007669"/>
    <property type="project" value="UniProtKB-SubCell"/>
</dbReference>
<sequence length="179" mass="19592">MKATVKGRYKVDRSSTSTTFAVNTGDLKLKASMTDASFVHSPSLNGLALSVEKLGSFIIDYNVPKKDVRFQFMNSVRAFDKTVNLTYTHASVDNHVNLDGSMSFDLANKVSVNHALGSGNWQFTHLKRKIKLAIENKVAKEYLEGGQWCSKNETLALGDSSQLAVEVKGGSANAFRIKA</sequence>
<keyword evidence="7" id="KW-0150">Chloroplast</keyword>
<dbReference type="GO" id="GO:0034426">
    <property type="term" value="C:etioplast membrane"/>
    <property type="evidence" value="ECO:0007669"/>
    <property type="project" value="UniProtKB-SubCell"/>
</dbReference>
<proteinExistence type="predicted"/>
<dbReference type="PANTHER" id="PTHR35284">
    <property type="entry name" value="OUTER ENVELOPE PORE PROTEIN 24A, CHLOROPLASTIC-RELATED"/>
    <property type="match status" value="1"/>
</dbReference>
<keyword evidence="8" id="KW-0934">Plastid</keyword>
<dbReference type="AlphaFoldDB" id="A0A8B9A0A0"/>
<dbReference type="GO" id="GO:0022843">
    <property type="term" value="F:voltage-gated monoatomic cation channel activity"/>
    <property type="evidence" value="ECO:0007669"/>
    <property type="project" value="InterPro"/>
</dbReference>
<evidence type="ECO:0000256" key="7">
    <source>
        <dbReference type="ARBA" id="ARBA00022528"/>
    </source>
</evidence>
<evidence type="ECO:0000256" key="1">
    <source>
        <dbReference type="ARBA" id="ARBA00002327"/>
    </source>
</evidence>
<keyword evidence="13" id="KW-0472">Membrane</keyword>
<evidence type="ECO:0000256" key="4">
    <source>
        <dbReference type="ARBA" id="ARBA00011593"/>
    </source>
</evidence>
<accession>A0A8B9A0A0</accession>
<evidence type="ECO:0000256" key="6">
    <source>
        <dbReference type="ARBA" id="ARBA00022452"/>
    </source>
</evidence>
<evidence type="ECO:0000256" key="13">
    <source>
        <dbReference type="ARBA" id="ARBA00023136"/>
    </source>
</evidence>
<dbReference type="InterPro" id="IPR034626">
    <property type="entry name" value="OEP24"/>
</dbReference>
<keyword evidence="14" id="KW-1185">Reference proteome</keyword>
<dbReference type="GeneID" id="120107827"/>
<keyword evidence="6" id="KW-1134">Transmembrane beta strand</keyword>
<dbReference type="GO" id="GO:0015288">
    <property type="term" value="F:porin activity"/>
    <property type="evidence" value="ECO:0007669"/>
    <property type="project" value="UniProtKB-KW"/>
</dbReference>
<keyword evidence="12" id="KW-0626">Porin</keyword>
<keyword evidence="9" id="KW-0812">Transmembrane</keyword>
<name>A0A8B9A0A0_PHODC</name>
<dbReference type="PANTHER" id="PTHR35284:SF1">
    <property type="entry name" value="OUTER ENVELOPE PORE PROTEIN 24A, CHLOROPLASTIC-RELATED"/>
    <property type="match status" value="1"/>
</dbReference>
<dbReference type="KEGG" id="pda:120107827"/>
<gene>
    <name evidence="15" type="primary">LOC120107827</name>
</gene>
<evidence type="ECO:0000256" key="3">
    <source>
        <dbReference type="ARBA" id="ARBA00004441"/>
    </source>
</evidence>
<evidence type="ECO:0000313" key="14">
    <source>
        <dbReference type="Proteomes" id="UP000228380"/>
    </source>
</evidence>
<dbReference type="GO" id="GO:0046930">
    <property type="term" value="C:pore complex"/>
    <property type="evidence" value="ECO:0007669"/>
    <property type="project" value="UniProtKB-KW"/>
</dbReference>
<evidence type="ECO:0000256" key="8">
    <source>
        <dbReference type="ARBA" id="ARBA00022640"/>
    </source>
</evidence>
<organism evidence="14 15">
    <name type="scientific">Phoenix dactylifera</name>
    <name type="common">Date palm</name>
    <dbReference type="NCBI Taxonomy" id="42345"/>
    <lineage>
        <taxon>Eukaryota</taxon>
        <taxon>Viridiplantae</taxon>
        <taxon>Streptophyta</taxon>
        <taxon>Embryophyta</taxon>
        <taxon>Tracheophyta</taxon>
        <taxon>Spermatophyta</taxon>
        <taxon>Magnoliopsida</taxon>
        <taxon>Liliopsida</taxon>
        <taxon>Arecaceae</taxon>
        <taxon>Coryphoideae</taxon>
        <taxon>Phoeniceae</taxon>
        <taxon>Phoenix</taxon>
    </lineage>
</organism>
<keyword evidence="5" id="KW-0813">Transport</keyword>
<evidence type="ECO:0000256" key="10">
    <source>
        <dbReference type="ARBA" id="ARBA00022805"/>
    </source>
</evidence>
<keyword evidence="11" id="KW-0406">Ion transport</keyword>
<dbReference type="OrthoDB" id="1185978at2759"/>
<reference evidence="15" key="1">
    <citation type="submission" date="2025-08" db="UniProtKB">
        <authorList>
            <consortium name="RefSeq"/>
        </authorList>
    </citation>
    <scope>IDENTIFICATION</scope>
    <source>
        <tissue evidence="15">Young leaves</tissue>
    </source>
</reference>
<protein>
    <submittedName>
        <fullName evidence="15">Outer envelope pore protein 24B, chloroplastic-like</fullName>
    </submittedName>
</protein>
<comment type="subcellular location">
    <subcellularLocation>
        <location evidence="2">Plastid</location>
        <location evidence="2">Chloroplast outer membrane</location>
        <topology evidence="2">Multi-pass membrane protein</topology>
    </subcellularLocation>
    <subcellularLocation>
        <location evidence="3">Plastid</location>
        <location evidence="3">Etioplast membrane</location>
        <topology evidence="3">Multi-pass membrane protein</topology>
    </subcellularLocation>
</comment>
<evidence type="ECO:0000256" key="2">
    <source>
        <dbReference type="ARBA" id="ARBA00004396"/>
    </source>
</evidence>
<dbReference type="Proteomes" id="UP000228380">
    <property type="component" value="Unplaced"/>
</dbReference>
<dbReference type="RefSeq" id="XP_038977238.1">
    <property type="nucleotide sequence ID" value="XM_039121310.1"/>
</dbReference>
<evidence type="ECO:0000313" key="15">
    <source>
        <dbReference type="RefSeq" id="XP_038977238.1"/>
    </source>
</evidence>
<evidence type="ECO:0000256" key="5">
    <source>
        <dbReference type="ARBA" id="ARBA00022448"/>
    </source>
</evidence>
<dbReference type="GO" id="GO:0034765">
    <property type="term" value="P:regulation of monoatomic ion transmembrane transport"/>
    <property type="evidence" value="ECO:0007669"/>
    <property type="project" value="InterPro"/>
</dbReference>
<evidence type="ECO:0000256" key="12">
    <source>
        <dbReference type="ARBA" id="ARBA00023114"/>
    </source>
</evidence>
<evidence type="ECO:0000256" key="9">
    <source>
        <dbReference type="ARBA" id="ARBA00022692"/>
    </source>
</evidence>